<dbReference type="Proteomes" id="UP000054217">
    <property type="component" value="Unassembled WGS sequence"/>
</dbReference>
<proteinExistence type="predicted"/>
<name>A0A0C3NQJ9_PISTI</name>
<evidence type="ECO:0000313" key="2">
    <source>
        <dbReference type="EMBL" id="KIN97583.1"/>
    </source>
</evidence>
<gene>
    <name evidence="2" type="ORF">M404DRAFT_1005978</name>
</gene>
<protein>
    <recommendedName>
        <fullName evidence="4">G domain-containing protein</fullName>
    </recommendedName>
</protein>
<sequence>MANARCRQSSQPCPSILLRFLMSPSQGRSLSRSPIRRGVDDVEGESSTFAAATIVSAPLGNASECDPYEDDRRTPLRSNWNVNTWLDRLHLFPSTPRDDTTVDHESRYDKTREILPPPTSPTEEITITPDDIVIAVMGPSDSGKTTYIDRAVGRPDVGCGSTSCTKEVRPVRYPHSDDGRNIILVDTPGCNDTFMPDFQVLGEITQWLNAIYRKNVKLSGILYFHRISDYRIREAPSRSYQIFKELCGRDTCKNVIFVTTMWDEVSEEVGSQREQELQSDFWRAMIKLGSTTHRFEGTAESARKIINSVSISPPAERRPLQIQREMVDKHLPLHKTAAGRTILDRLFNLMPRSEGIFARIKKGTKRTSFRTPSVTLTYDPTDTQPVGMGISSSGACSVRGYRSALTQVIFTLQAAVSAPELVRIHYPIAPCLDIALSIESMPETHHALFQVLETAIPLINVTIYRAKEARLTRDVKAAVDEFAKEMNHVHEITQDLTKRTPEARRILQSTDARIISSCAKSIRLLREVLSSASSIKYDLRSVDDGLGALKRGLEIDNCSCGIPTEPEQALSP</sequence>
<dbReference type="Gene3D" id="3.40.50.300">
    <property type="entry name" value="P-loop containing nucleotide triphosphate hydrolases"/>
    <property type="match status" value="1"/>
</dbReference>
<dbReference type="CDD" id="cd00882">
    <property type="entry name" value="Ras_like_GTPase"/>
    <property type="match status" value="1"/>
</dbReference>
<accession>A0A0C3NQJ9</accession>
<keyword evidence="3" id="KW-1185">Reference proteome</keyword>
<dbReference type="HOGENOM" id="CLU_018003_6_0_1"/>
<evidence type="ECO:0008006" key="4">
    <source>
        <dbReference type="Google" id="ProtNLM"/>
    </source>
</evidence>
<dbReference type="AlphaFoldDB" id="A0A0C3NQJ9"/>
<dbReference type="STRING" id="870435.A0A0C3NQJ9"/>
<dbReference type="OrthoDB" id="2654575at2759"/>
<evidence type="ECO:0000313" key="3">
    <source>
        <dbReference type="Proteomes" id="UP000054217"/>
    </source>
</evidence>
<reference evidence="3" key="2">
    <citation type="submission" date="2015-01" db="EMBL/GenBank/DDBJ databases">
        <title>Evolutionary Origins and Diversification of the Mycorrhizal Mutualists.</title>
        <authorList>
            <consortium name="DOE Joint Genome Institute"/>
            <consortium name="Mycorrhizal Genomics Consortium"/>
            <person name="Kohler A."/>
            <person name="Kuo A."/>
            <person name="Nagy L.G."/>
            <person name="Floudas D."/>
            <person name="Copeland A."/>
            <person name="Barry K.W."/>
            <person name="Cichocki N."/>
            <person name="Veneault-Fourrey C."/>
            <person name="LaButti K."/>
            <person name="Lindquist E.A."/>
            <person name="Lipzen A."/>
            <person name="Lundell T."/>
            <person name="Morin E."/>
            <person name="Murat C."/>
            <person name="Riley R."/>
            <person name="Ohm R."/>
            <person name="Sun H."/>
            <person name="Tunlid A."/>
            <person name="Henrissat B."/>
            <person name="Grigoriev I.V."/>
            <person name="Hibbett D.S."/>
            <person name="Martin F."/>
        </authorList>
    </citation>
    <scope>NUCLEOTIDE SEQUENCE [LARGE SCALE GENOMIC DNA]</scope>
    <source>
        <strain evidence="3">Marx 270</strain>
    </source>
</reference>
<dbReference type="InterPro" id="IPR027417">
    <property type="entry name" value="P-loop_NTPase"/>
</dbReference>
<dbReference type="EMBL" id="KN832027">
    <property type="protein sequence ID" value="KIN97583.1"/>
    <property type="molecule type" value="Genomic_DNA"/>
</dbReference>
<dbReference type="InParanoid" id="A0A0C3NQJ9"/>
<reference evidence="2 3" key="1">
    <citation type="submission" date="2014-04" db="EMBL/GenBank/DDBJ databases">
        <authorList>
            <consortium name="DOE Joint Genome Institute"/>
            <person name="Kuo A."/>
            <person name="Kohler A."/>
            <person name="Costa M.D."/>
            <person name="Nagy L.G."/>
            <person name="Floudas D."/>
            <person name="Copeland A."/>
            <person name="Barry K.W."/>
            <person name="Cichocki N."/>
            <person name="Veneault-Fourrey C."/>
            <person name="LaButti K."/>
            <person name="Lindquist E.A."/>
            <person name="Lipzen A."/>
            <person name="Lundell T."/>
            <person name="Morin E."/>
            <person name="Murat C."/>
            <person name="Sun H."/>
            <person name="Tunlid A."/>
            <person name="Henrissat B."/>
            <person name="Grigoriev I.V."/>
            <person name="Hibbett D.S."/>
            <person name="Martin F."/>
            <person name="Nordberg H.P."/>
            <person name="Cantor M.N."/>
            <person name="Hua S.X."/>
        </authorList>
    </citation>
    <scope>NUCLEOTIDE SEQUENCE [LARGE SCALE GENOMIC DNA]</scope>
    <source>
        <strain evidence="2 3">Marx 270</strain>
    </source>
</reference>
<dbReference type="SUPFAM" id="SSF52540">
    <property type="entry name" value="P-loop containing nucleoside triphosphate hydrolases"/>
    <property type="match status" value="1"/>
</dbReference>
<organism evidence="2 3">
    <name type="scientific">Pisolithus tinctorius Marx 270</name>
    <dbReference type="NCBI Taxonomy" id="870435"/>
    <lineage>
        <taxon>Eukaryota</taxon>
        <taxon>Fungi</taxon>
        <taxon>Dikarya</taxon>
        <taxon>Basidiomycota</taxon>
        <taxon>Agaricomycotina</taxon>
        <taxon>Agaricomycetes</taxon>
        <taxon>Agaricomycetidae</taxon>
        <taxon>Boletales</taxon>
        <taxon>Sclerodermatineae</taxon>
        <taxon>Pisolithaceae</taxon>
        <taxon>Pisolithus</taxon>
    </lineage>
</organism>
<feature type="region of interest" description="Disordered" evidence="1">
    <location>
        <begin position="97"/>
        <end position="122"/>
    </location>
</feature>
<evidence type="ECO:0000256" key="1">
    <source>
        <dbReference type="SAM" id="MobiDB-lite"/>
    </source>
</evidence>
<feature type="compositionally biased region" description="Basic and acidic residues" evidence="1">
    <location>
        <begin position="97"/>
        <end position="113"/>
    </location>
</feature>